<dbReference type="RefSeq" id="WP_272207763.1">
    <property type="nucleotide sequence ID" value="NZ_JAQONC010000014.1"/>
</dbReference>
<reference evidence="1" key="1">
    <citation type="submission" date="2023-01" db="EMBL/GenBank/DDBJ databases">
        <title>Genome analysis of 13 Lactobacillus isolated from gut of wild boar.</title>
        <authorList>
            <person name="Papp P."/>
            <person name="Libisch B."/>
            <person name="Nagy T."/>
            <person name="Olasz F."/>
        </authorList>
    </citation>
    <scope>NUCLEOTIDE SEQUENCE</scope>
    <source>
        <strain evidence="1">F108</strain>
    </source>
</reference>
<gene>
    <name evidence="1" type="ORF">PO158_04120</name>
</gene>
<keyword evidence="1" id="KW-0540">Nuclease</keyword>
<sequence>MSLLRFSKGGHIWYIDALGVMFGGIGDDARSSSETSEHGKAITYLDTECRLYGFEIGLDDPAGGFMGNLHDYEINANQLTWYREVWQNKDVKTWLDEHKHKVKIKTEPRYEGYSVDLATGIVYDPNDNEFDGFKRLNSGYLASNGLTLHELVMKEYLYRTNKNKLKKLIDQRDQYEIHHINGTEKGTKKGNSMTNLALLTAKEHHEITSLEKKLKAVGDMIKNYDPNMIFDLK</sequence>
<accession>A0AAJ1M863</accession>
<name>A0AAJ1M863_LIMMU</name>
<keyword evidence="1" id="KW-0255">Endonuclease</keyword>
<evidence type="ECO:0000313" key="1">
    <source>
        <dbReference type="EMBL" id="MDC2827471.1"/>
    </source>
</evidence>
<evidence type="ECO:0000313" key="2">
    <source>
        <dbReference type="Proteomes" id="UP001218021"/>
    </source>
</evidence>
<organism evidence="1 2">
    <name type="scientific">Limosilactobacillus mucosae</name>
    <name type="common">Lactobacillus mucosae</name>
    <dbReference type="NCBI Taxonomy" id="97478"/>
    <lineage>
        <taxon>Bacteria</taxon>
        <taxon>Bacillati</taxon>
        <taxon>Bacillota</taxon>
        <taxon>Bacilli</taxon>
        <taxon>Lactobacillales</taxon>
        <taxon>Lactobacillaceae</taxon>
        <taxon>Limosilactobacillus</taxon>
    </lineage>
</organism>
<dbReference type="Proteomes" id="UP001218021">
    <property type="component" value="Unassembled WGS sequence"/>
</dbReference>
<keyword evidence="1" id="KW-0378">Hydrolase</keyword>
<proteinExistence type="predicted"/>
<dbReference type="AlphaFoldDB" id="A0AAJ1M863"/>
<dbReference type="EMBL" id="JAQOND010000014">
    <property type="protein sequence ID" value="MDC2827471.1"/>
    <property type="molecule type" value="Genomic_DNA"/>
</dbReference>
<dbReference type="InterPro" id="IPR003615">
    <property type="entry name" value="HNH_nuc"/>
</dbReference>
<comment type="caution">
    <text evidence="1">The sequence shown here is derived from an EMBL/GenBank/DDBJ whole genome shotgun (WGS) entry which is preliminary data.</text>
</comment>
<dbReference type="GO" id="GO:0004519">
    <property type="term" value="F:endonuclease activity"/>
    <property type="evidence" value="ECO:0007669"/>
    <property type="project" value="UniProtKB-KW"/>
</dbReference>
<protein>
    <submittedName>
        <fullName evidence="1">HNH endonuclease signature motif containing protein</fullName>
    </submittedName>
</protein>
<dbReference type="CDD" id="cd00085">
    <property type="entry name" value="HNHc"/>
    <property type="match status" value="1"/>
</dbReference>